<feature type="active site" description="Proton acceptor" evidence="1">
    <location>
        <position position="195"/>
    </location>
</feature>
<keyword evidence="2 3" id="KW-0663">Pyridoxal phosphate</keyword>
<dbReference type="GO" id="GO:0008483">
    <property type="term" value="F:transaminase activity"/>
    <property type="evidence" value="ECO:0007669"/>
    <property type="project" value="TreeGrafter"/>
</dbReference>
<evidence type="ECO:0000256" key="1">
    <source>
        <dbReference type="PIRSR" id="PIRSR000390-1"/>
    </source>
</evidence>
<dbReference type="OrthoDB" id="9768668at2"/>
<evidence type="ECO:0000256" key="3">
    <source>
        <dbReference type="RuleBase" id="RU004508"/>
    </source>
</evidence>
<dbReference type="PANTHER" id="PTHR30244">
    <property type="entry name" value="TRANSAMINASE"/>
    <property type="match status" value="1"/>
</dbReference>
<keyword evidence="5" id="KW-1185">Reference proteome</keyword>
<dbReference type="GO" id="GO:0000271">
    <property type="term" value="P:polysaccharide biosynthetic process"/>
    <property type="evidence" value="ECO:0007669"/>
    <property type="project" value="TreeGrafter"/>
</dbReference>
<evidence type="ECO:0000313" key="5">
    <source>
        <dbReference type="Proteomes" id="UP000190135"/>
    </source>
</evidence>
<evidence type="ECO:0000256" key="2">
    <source>
        <dbReference type="PIRSR" id="PIRSR000390-2"/>
    </source>
</evidence>
<dbReference type="SUPFAM" id="SSF53383">
    <property type="entry name" value="PLP-dependent transferases"/>
    <property type="match status" value="1"/>
</dbReference>
<dbReference type="Proteomes" id="UP000190135">
    <property type="component" value="Unassembled WGS sequence"/>
</dbReference>
<accession>A0A1T4T3D7</accession>
<dbReference type="InterPro" id="IPR015422">
    <property type="entry name" value="PyrdxlP-dep_Trfase_small"/>
</dbReference>
<dbReference type="GO" id="GO:0030170">
    <property type="term" value="F:pyridoxal phosphate binding"/>
    <property type="evidence" value="ECO:0007669"/>
    <property type="project" value="TreeGrafter"/>
</dbReference>
<dbReference type="PANTHER" id="PTHR30244:SF42">
    <property type="entry name" value="UDP-2-ACETAMIDO-2-DEOXY-3-OXO-D-GLUCURONATE AMINOTRANSFERASE"/>
    <property type="match status" value="1"/>
</dbReference>
<name>A0A1T4T3D7_9HYPH</name>
<evidence type="ECO:0000313" key="4">
    <source>
        <dbReference type="EMBL" id="SKA34916.1"/>
    </source>
</evidence>
<dbReference type="RefSeq" id="WP_078710016.1">
    <property type="nucleotide sequence ID" value="NZ_FUXL01000018.1"/>
</dbReference>
<dbReference type="InterPro" id="IPR000653">
    <property type="entry name" value="DegT/StrS_aminotransferase"/>
</dbReference>
<gene>
    <name evidence="4" type="ORF">SAMN05428963_11818</name>
</gene>
<dbReference type="AlphaFoldDB" id="A0A1T4T3D7"/>
<protein>
    <submittedName>
        <fullName evidence="4">dTDP-4-amino-4,6-dideoxygalactose transaminase</fullName>
    </submittedName>
</protein>
<dbReference type="Pfam" id="PF01041">
    <property type="entry name" value="DegT_DnrJ_EryC1"/>
    <property type="match status" value="1"/>
</dbReference>
<comment type="similarity">
    <text evidence="3">Belongs to the DegT/DnrJ/EryC1 family.</text>
</comment>
<feature type="modified residue" description="N6-(pyridoxal phosphate)lysine" evidence="2">
    <location>
        <position position="195"/>
    </location>
</feature>
<dbReference type="Gene3D" id="3.90.1150.10">
    <property type="entry name" value="Aspartate Aminotransferase, domain 1"/>
    <property type="match status" value="1"/>
</dbReference>
<dbReference type="Gene3D" id="3.40.640.10">
    <property type="entry name" value="Type I PLP-dependent aspartate aminotransferase-like (Major domain)"/>
    <property type="match status" value="1"/>
</dbReference>
<organism evidence="4 5">
    <name type="scientific">Consotaella salsifontis</name>
    <dbReference type="NCBI Taxonomy" id="1365950"/>
    <lineage>
        <taxon>Bacteria</taxon>
        <taxon>Pseudomonadati</taxon>
        <taxon>Pseudomonadota</taxon>
        <taxon>Alphaproteobacteria</taxon>
        <taxon>Hyphomicrobiales</taxon>
        <taxon>Aurantimonadaceae</taxon>
        <taxon>Consotaella</taxon>
    </lineage>
</organism>
<dbReference type="PIRSF" id="PIRSF000390">
    <property type="entry name" value="PLP_StrS"/>
    <property type="match status" value="1"/>
</dbReference>
<reference evidence="5" key="1">
    <citation type="submission" date="2017-02" db="EMBL/GenBank/DDBJ databases">
        <authorList>
            <person name="Varghese N."/>
            <person name="Submissions S."/>
        </authorList>
    </citation>
    <scope>NUCLEOTIDE SEQUENCE [LARGE SCALE GENOMIC DNA]</scope>
    <source>
        <strain evidence="5">USBA 369</strain>
    </source>
</reference>
<dbReference type="InterPro" id="IPR015424">
    <property type="entry name" value="PyrdxlP-dep_Trfase"/>
</dbReference>
<dbReference type="InterPro" id="IPR015421">
    <property type="entry name" value="PyrdxlP-dep_Trfase_major"/>
</dbReference>
<proteinExistence type="inferred from homology"/>
<dbReference type="CDD" id="cd00616">
    <property type="entry name" value="AHBA_syn"/>
    <property type="match status" value="1"/>
</dbReference>
<sequence length="382" mass="41485">MLKPIPFIDLASQRDRLRSGIDRRIAAIFDSCAFIMGPDVRELEERLCSFSGVAHTLSCSSGTDALALPLMAWGIGPGDAVFVPSFTFAATAEVVAWLGATPVFIDVHEDTFNMDPASLQAAIGEVEREGKLRPRAVIAVDLFGQIADYPAIKPICEKHHLKLISDAAQGFGSTLDGKMANAWADVVTTSFYPAKPLGCYGDGGAIQTDDAELAKVMESLRVHGGGTDRYDNVRIGMNGRMDTIQAAVLLEKLTVFPEEIELRQAVADRYASGLGDVVKTQRVIGGAQSTWAQYTVTLSSQRDAFMTAMKGKGVPTVIYYGKPLHRQTAYSAFPRSGGTLPVCDRLSEIVVSLPMYPYLDNETQDYIIQSVRQSLDEIHARA</sequence>
<dbReference type="STRING" id="1365950.SAMN05428963_11818"/>
<dbReference type="EMBL" id="FUXL01000018">
    <property type="protein sequence ID" value="SKA34916.1"/>
    <property type="molecule type" value="Genomic_DNA"/>
</dbReference>